<evidence type="ECO:0000313" key="9">
    <source>
        <dbReference type="Proteomes" id="UP001212189"/>
    </source>
</evidence>
<dbReference type="NCBIfam" id="TIGR01244">
    <property type="entry name" value="TIGR01244 family sulfur transferase"/>
    <property type="match status" value="1"/>
</dbReference>
<evidence type="ECO:0000256" key="2">
    <source>
        <dbReference type="ARBA" id="ARBA00022630"/>
    </source>
</evidence>
<dbReference type="SUPFAM" id="SSF51905">
    <property type="entry name" value="FAD/NAD(P)-binding domain"/>
    <property type="match status" value="2"/>
</dbReference>
<dbReference type="GO" id="GO:0071949">
    <property type="term" value="F:FAD binding"/>
    <property type="evidence" value="ECO:0007669"/>
    <property type="project" value="TreeGrafter"/>
</dbReference>
<keyword evidence="9" id="KW-1185">Reference proteome</keyword>
<dbReference type="FunFam" id="3.50.50.60:FF:000034">
    <property type="entry name" value="sulfide:quinone oxidoreductase, mitochondrial"/>
    <property type="match status" value="1"/>
</dbReference>
<keyword evidence="6" id="KW-0560">Oxidoreductase</keyword>
<keyword evidence="8" id="KW-0808">Transferase</keyword>
<dbReference type="InterPro" id="IPR015904">
    <property type="entry name" value="Sulphide_quinone_reductase"/>
</dbReference>
<evidence type="ECO:0000259" key="7">
    <source>
        <dbReference type="Pfam" id="PF04273"/>
    </source>
</evidence>
<dbReference type="GO" id="GO:0016787">
    <property type="term" value="F:hydrolase activity"/>
    <property type="evidence" value="ECO:0007669"/>
    <property type="project" value="InterPro"/>
</dbReference>
<organism evidence="8 9">
    <name type="scientific">Denitrificimonas caeni</name>
    <dbReference type="NCBI Taxonomy" id="521720"/>
    <lineage>
        <taxon>Bacteria</taxon>
        <taxon>Pseudomonadati</taxon>
        <taxon>Pseudomonadota</taxon>
        <taxon>Gammaproteobacteria</taxon>
        <taxon>Pseudomonadales</taxon>
        <taxon>Pseudomonadaceae</taxon>
        <taxon>Denitrificimonas</taxon>
    </lineage>
</organism>
<dbReference type="PANTHER" id="PTHR10632">
    <property type="entry name" value="SULFIDE:QUINONE OXIDOREDUCTASE"/>
    <property type="match status" value="1"/>
</dbReference>
<comment type="cofactor">
    <cofactor evidence="1">
        <name>FAD</name>
        <dbReference type="ChEBI" id="CHEBI:57692"/>
    </cofactor>
</comment>
<dbReference type="AlphaFoldDB" id="A0AAE9VPD5"/>
<feature type="domain" description="Beta-lactamase hydrolase-like protein phosphatase-like" evidence="7">
    <location>
        <begin position="6"/>
        <end position="110"/>
    </location>
</feature>
<proteinExistence type="predicted"/>
<dbReference type="KEGG" id="dce:O6P33_02965"/>
<dbReference type="Gene3D" id="3.50.50.60">
    <property type="entry name" value="FAD/NAD(P)-binding domain"/>
    <property type="match status" value="2"/>
</dbReference>
<name>A0AAE9VPD5_9GAMM</name>
<keyword evidence="2" id="KW-0285">Flavoprotein</keyword>
<reference evidence="8 9" key="1">
    <citation type="submission" date="2022-12" db="EMBL/GenBank/DDBJ databases">
        <title>Coexistence and Characterization of a Novel Tigecycline Resistance gene tet(X) variant and blaNDM-1 in a Pseudomonas caeni Isolate of Chicken Origin.</title>
        <authorList>
            <person name="Lu X."/>
            <person name="Zhang L."/>
            <person name="Li R."/>
            <person name="Wang Z."/>
        </authorList>
    </citation>
    <scope>NUCLEOTIDE SEQUENCE [LARGE SCALE GENOMIC DNA]</scope>
    <source>
        <strain evidence="8 9">CE14</strain>
    </source>
</reference>
<keyword evidence="3" id="KW-0874">Quinone</keyword>
<dbReference type="GO" id="GO:0016740">
    <property type="term" value="F:transferase activity"/>
    <property type="evidence" value="ECO:0007669"/>
    <property type="project" value="UniProtKB-KW"/>
</dbReference>
<dbReference type="InterPro" id="IPR029021">
    <property type="entry name" value="Prot-tyrosine_phosphatase-like"/>
</dbReference>
<dbReference type="PANTHER" id="PTHR10632:SF2">
    <property type="entry name" value="SULFIDE:QUINONE OXIDOREDUCTASE, MITOCHONDRIAL"/>
    <property type="match status" value="1"/>
</dbReference>
<sequence>MEASKQLTPFLSVIGQIQPTDMASVAASGFLTVINNRPDGEGEGQPSSAEMAAAAQASGLQYHYLPVIAGQISDANVSDFAQLLSQVKGPVLAFCRTGTRSSSLWALSEASRLDATAILAAAQSAGYDLTGLVPRIQQRWTEQQCVPDAAHSAQSNRYDVLVIGGGAAGCAVTASLLKRDASLRIGVVEPSEQHYYQPGWTMVGAGVFTRSQTERPMAQCIPEPAQWIRAAVTGFLPEQNTVVLEDGRQLAYRTLIVCPGLKLHWDAIKGLRETLGKNGVTSNYVLELAPYTWQLVQNLRKGRAIFTQPPMPIKCAGAPQKALYMSADWWLKEGVLAAVETEFCTAGNVLFGVADFVPPLMQYIDKYQTQLNFQHNLVEVDGEAGKAWFVVTDAEGNQQRIEKSFDFLHAVPPQRAPRFVRESVLADKDGWLEVHHDTLCHPRFGNIFALGDVCSAPNAKTAAAVRKQAPVVAENILAVLAKREVRAVYDGYGACPLVVERGKAVLAEFGYGGKLLPTFPLDPLVPRRLAWQLKARWMPSIYFDMLLKGREWLAKPSVLDHAPHRPTAVQACDFQSGTKE</sequence>
<evidence type="ECO:0000256" key="4">
    <source>
        <dbReference type="ARBA" id="ARBA00022827"/>
    </source>
</evidence>
<dbReference type="Pfam" id="PF04273">
    <property type="entry name" value="BLH_phosphatase"/>
    <property type="match status" value="1"/>
</dbReference>
<accession>A0AAE9VPD5</accession>
<evidence type="ECO:0000313" key="8">
    <source>
        <dbReference type="EMBL" id="WBE25821.1"/>
    </source>
</evidence>
<dbReference type="Gene3D" id="3.90.190.10">
    <property type="entry name" value="Protein tyrosine phosphatase superfamily"/>
    <property type="match status" value="1"/>
</dbReference>
<keyword evidence="5" id="KW-0809">Transit peptide</keyword>
<dbReference type="Proteomes" id="UP001212189">
    <property type="component" value="Chromosome"/>
</dbReference>
<protein>
    <submittedName>
        <fullName evidence="8">TIGR01244 family sulfur transferase</fullName>
    </submittedName>
</protein>
<evidence type="ECO:0000256" key="3">
    <source>
        <dbReference type="ARBA" id="ARBA00022719"/>
    </source>
</evidence>
<evidence type="ECO:0000256" key="1">
    <source>
        <dbReference type="ARBA" id="ARBA00001974"/>
    </source>
</evidence>
<dbReference type="RefSeq" id="WP_269818763.1">
    <property type="nucleotide sequence ID" value="NZ_CP114976.1"/>
</dbReference>
<keyword evidence="4" id="KW-0274">FAD</keyword>
<dbReference type="InterPro" id="IPR036188">
    <property type="entry name" value="FAD/NAD-bd_sf"/>
</dbReference>
<dbReference type="GO" id="GO:0070221">
    <property type="term" value="P:sulfide oxidation, using sulfide:quinone oxidoreductase"/>
    <property type="evidence" value="ECO:0007669"/>
    <property type="project" value="TreeGrafter"/>
</dbReference>
<evidence type="ECO:0000256" key="6">
    <source>
        <dbReference type="ARBA" id="ARBA00023002"/>
    </source>
</evidence>
<dbReference type="GO" id="GO:0048038">
    <property type="term" value="F:quinone binding"/>
    <property type="evidence" value="ECO:0007669"/>
    <property type="project" value="UniProtKB-KW"/>
</dbReference>
<evidence type="ECO:0000256" key="5">
    <source>
        <dbReference type="ARBA" id="ARBA00022946"/>
    </source>
</evidence>
<dbReference type="InterPro" id="IPR005939">
    <property type="entry name" value="BLH_phosphatase-like"/>
</dbReference>
<gene>
    <name evidence="8" type="ORF">O6P33_02965</name>
</gene>
<dbReference type="GO" id="GO:0070224">
    <property type="term" value="F:sulfide:quinone oxidoreductase activity"/>
    <property type="evidence" value="ECO:0007669"/>
    <property type="project" value="TreeGrafter"/>
</dbReference>
<dbReference type="CDD" id="cd14503">
    <property type="entry name" value="PTP-bact"/>
    <property type="match status" value="1"/>
</dbReference>
<dbReference type="EMBL" id="CP114976">
    <property type="protein sequence ID" value="WBE25821.1"/>
    <property type="molecule type" value="Genomic_DNA"/>
</dbReference>